<comment type="caution">
    <text evidence="1">The sequence shown here is derived from an EMBL/GenBank/DDBJ whole genome shotgun (WGS) entry which is preliminary data.</text>
</comment>
<reference evidence="1" key="1">
    <citation type="submission" date="2022-11" db="EMBL/GenBank/DDBJ databases">
        <title>Genome Sequence of Boeremia exigua.</title>
        <authorList>
            <person name="Buettner E."/>
        </authorList>
    </citation>
    <scope>NUCLEOTIDE SEQUENCE</scope>
    <source>
        <strain evidence="1">CU02</strain>
    </source>
</reference>
<name>A0ACC2I609_9PLEO</name>
<proteinExistence type="predicted"/>
<evidence type="ECO:0000313" key="2">
    <source>
        <dbReference type="Proteomes" id="UP001153331"/>
    </source>
</evidence>
<accession>A0ACC2I609</accession>
<dbReference type="Proteomes" id="UP001153331">
    <property type="component" value="Unassembled WGS sequence"/>
</dbReference>
<evidence type="ECO:0000313" key="1">
    <source>
        <dbReference type="EMBL" id="KAJ8110498.1"/>
    </source>
</evidence>
<sequence>MATLSTLPNEIISIITSHFDRPRDLLHLALTCRRLSEFAKLDGWKALLKGRFHISGLDADAQNAVHGLTTLYRNWTRKGFIARYLEPSTETTSLNTWEPAPWRGPRGQTMGYQPSIDSYEETLGLWARRREVLAWSAGTQIVMREKEAGLRSKDAAQDSTQTVDSFGHLICGCFGRTRKSKALNQWSLAPPLASSLDSTSTHSSAKQSSKTSTLSTEPSALSPCPLPATRSWLLRWEIPRYRCTP</sequence>
<keyword evidence="2" id="KW-1185">Reference proteome</keyword>
<organism evidence="1 2">
    <name type="scientific">Boeremia exigua</name>
    <dbReference type="NCBI Taxonomy" id="749465"/>
    <lineage>
        <taxon>Eukaryota</taxon>
        <taxon>Fungi</taxon>
        <taxon>Dikarya</taxon>
        <taxon>Ascomycota</taxon>
        <taxon>Pezizomycotina</taxon>
        <taxon>Dothideomycetes</taxon>
        <taxon>Pleosporomycetidae</taxon>
        <taxon>Pleosporales</taxon>
        <taxon>Pleosporineae</taxon>
        <taxon>Didymellaceae</taxon>
        <taxon>Boeremia</taxon>
    </lineage>
</organism>
<protein>
    <submittedName>
        <fullName evidence="1">Uncharacterized protein</fullName>
    </submittedName>
</protein>
<gene>
    <name evidence="1" type="ORF">OPT61_g6678</name>
</gene>
<dbReference type="EMBL" id="JAPHNI010000493">
    <property type="protein sequence ID" value="KAJ8110498.1"/>
    <property type="molecule type" value="Genomic_DNA"/>
</dbReference>